<protein>
    <submittedName>
        <fullName evidence="10">TonB-dependent receptor</fullName>
    </submittedName>
</protein>
<dbReference type="Pfam" id="PF13715">
    <property type="entry name" value="CarbopepD_reg_2"/>
    <property type="match status" value="1"/>
</dbReference>
<dbReference type="Gene3D" id="2.170.130.10">
    <property type="entry name" value="TonB-dependent receptor, plug domain"/>
    <property type="match status" value="1"/>
</dbReference>
<keyword evidence="5 7" id="KW-0472">Membrane</keyword>
<evidence type="ECO:0000313" key="11">
    <source>
        <dbReference type="Proteomes" id="UP000297540"/>
    </source>
</evidence>
<dbReference type="OrthoDB" id="9804995at2"/>
<keyword evidence="4 7" id="KW-0812">Transmembrane</keyword>
<keyword evidence="11" id="KW-1185">Reference proteome</keyword>
<dbReference type="PANTHER" id="PTHR30069">
    <property type="entry name" value="TONB-DEPENDENT OUTER MEMBRANE RECEPTOR"/>
    <property type="match status" value="1"/>
</dbReference>
<dbReference type="InterPro" id="IPR039426">
    <property type="entry name" value="TonB-dep_rcpt-like"/>
</dbReference>
<keyword evidence="6 7" id="KW-0998">Cell outer membrane</keyword>
<dbReference type="EMBL" id="SOZE01000012">
    <property type="protein sequence ID" value="TFF37089.1"/>
    <property type="molecule type" value="Genomic_DNA"/>
</dbReference>
<keyword evidence="3 7" id="KW-1134">Transmembrane beta strand</keyword>
<dbReference type="InterPro" id="IPR036942">
    <property type="entry name" value="Beta-barrel_TonB_sf"/>
</dbReference>
<feature type="signal peptide" evidence="8">
    <location>
        <begin position="1"/>
        <end position="18"/>
    </location>
</feature>
<evidence type="ECO:0000256" key="5">
    <source>
        <dbReference type="ARBA" id="ARBA00023136"/>
    </source>
</evidence>
<accession>A0A4Y8SDI2</accession>
<dbReference type="SUPFAM" id="SSF56935">
    <property type="entry name" value="Porins"/>
    <property type="match status" value="1"/>
</dbReference>
<evidence type="ECO:0000256" key="3">
    <source>
        <dbReference type="ARBA" id="ARBA00022452"/>
    </source>
</evidence>
<evidence type="ECO:0000256" key="6">
    <source>
        <dbReference type="ARBA" id="ARBA00023237"/>
    </source>
</evidence>
<name>A0A4Y8SDI2_9SPHI</name>
<evidence type="ECO:0000313" key="10">
    <source>
        <dbReference type="EMBL" id="TFF37089.1"/>
    </source>
</evidence>
<dbReference type="PROSITE" id="PS52016">
    <property type="entry name" value="TONB_DEPENDENT_REC_3"/>
    <property type="match status" value="1"/>
</dbReference>
<dbReference type="PANTHER" id="PTHR30069:SF57">
    <property type="entry name" value="TONB-DEPENDENT RECEPTOR"/>
    <property type="match status" value="1"/>
</dbReference>
<evidence type="ECO:0000256" key="2">
    <source>
        <dbReference type="ARBA" id="ARBA00022448"/>
    </source>
</evidence>
<dbReference type="InterPro" id="IPR008969">
    <property type="entry name" value="CarboxyPept-like_regulatory"/>
</dbReference>
<dbReference type="RefSeq" id="WP_133231532.1">
    <property type="nucleotide sequence ID" value="NZ_SOZE01000012.1"/>
</dbReference>
<feature type="chain" id="PRO_5021287568" evidence="8">
    <location>
        <begin position="19"/>
        <end position="787"/>
    </location>
</feature>
<dbReference type="GO" id="GO:0044718">
    <property type="term" value="P:siderophore transmembrane transport"/>
    <property type="evidence" value="ECO:0007669"/>
    <property type="project" value="TreeGrafter"/>
</dbReference>
<proteinExistence type="inferred from homology"/>
<reference evidence="10 11" key="1">
    <citation type="journal article" date="2017" name="Int. J. Syst. Evol. Microbiol.">
        <title>Mucilaginibacterpsychrotolerans sp. nov., isolated from peatlands.</title>
        <authorList>
            <person name="Deng Y."/>
            <person name="Shen L."/>
            <person name="Xu B."/>
            <person name="Liu Y."/>
            <person name="Gu Z."/>
            <person name="Liu H."/>
            <person name="Zhou Y."/>
        </authorList>
    </citation>
    <scope>NUCLEOTIDE SEQUENCE [LARGE SCALE GENOMIC DNA]</scope>
    <source>
        <strain evidence="10 11">NH7-4</strain>
    </source>
</reference>
<evidence type="ECO:0000256" key="4">
    <source>
        <dbReference type="ARBA" id="ARBA00022692"/>
    </source>
</evidence>
<dbReference type="Gene3D" id="2.40.170.20">
    <property type="entry name" value="TonB-dependent receptor, beta-barrel domain"/>
    <property type="match status" value="1"/>
</dbReference>
<dbReference type="Pfam" id="PF07715">
    <property type="entry name" value="Plug"/>
    <property type="match status" value="1"/>
</dbReference>
<dbReference type="GO" id="GO:0015344">
    <property type="term" value="F:siderophore uptake transmembrane transporter activity"/>
    <property type="evidence" value="ECO:0007669"/>
    <property type="project" value="TreeGrafter"/>
</dbReference>
<dbReference type="GO" id="GO:0009279">
    <property type="term" value="C:cell outer membrane"/>
    <property type="evidence" value="ECO:0007669"/>
    <property type="project" value="UniProtKB-SubCell"/>
</dbReference>
<comment type="subcellular location">
    <subcellularLocation>
        <location evidence="1 7">Cell outer membrane</location>
        <topology evidence="1 7">Multi-pass membrane protein</topology>
    </subcellularLocation>
</comment>
<evidence type="ECO:0000256" key="8">
    <source>
        <dbReference type="SAM" id="SignalP"/>
    </source>
</evidence>
<keyword evidence="10" id="KW-0675">Receptor</keyword>
<keyword evidence="2 7" id="KW-0813">Transport</keyword>
<gene>
    <name evidence="10" type="ORF">E2R66_13480</name>
</gene>
<evidence type="ECO:0000256" key="7">
    <source>
        <dbReference type="PROSITE-ProRule" id="PRU01360"/>
    </source>
</evidence>
<dbReference type="InterPro" id="IPR012910">
    <property type="entry name" value="Plug_dom"/>
</dbReference>
<dbReference type="AlphaFoldDB" id="A0A4Y8SDI2"/>
<dbReference type="InterPro" id="IPR037066">
    <property type="entry name" value="Plug_dom_sf"/>
</dbReference>
<dbReference type="Gene3D" id="2.60.40.1120">
    <property type="entry name" value="Carboxypeptidase-like, regulatory domain"/>
    <property type="match status" value="1"/>
</dbReference>
<keyword evidence="8" id="KW-0732">Signal</keyword>
<evidence type="ECO:0000259" key="9">
    <source>
        <dbReference type="Pfam" id="PF07715"/>
    </source>
</evidence>
<comment type="caution">
    <text evidence="10">The sequence shown here is derived from an EMBL/GenBank/DDBJ whole genome shotgun (WGS) entry which is preliminary data.</text>
</comment>
<dbReference type="SUPFAM" id="SSF49464">
    <property type="entry name" value="Carboxypeptidase regulatory domain-like"/>
    <property type="match status" value="1"/>
</dbReference>
<comment type="similarity">
    <text evidence="7">Belongs to the TonB-dependent receptor family.</text>
</comment>
<organism evidence="10 11">
    <name type="scientific">Mucilaginibacter psychrotolerans</name>
    <dbReference type="NCBI Taxonomy" id="1524096"/>
    <lineage>
        <taxon>Bacteria</taxon>
        <taxon>Pseudomonadati</taxon>
        <taxon>Bacteroidota</taxon>
        <taxon>Sphingobacteriia</taxon>
        <taxon>Sphingobacteriales</taxon>
        <taxon>Sphingobacteriaceae</taxon>
        <taxon>Mucilaginibacter</taxon>
    </lineage>
</organism>
<feature type="domain" description="TonB-dependent receptor plug" evidence="9">
    <location>
        <begin position="120"/>
        <end position="223"/>
    </location>
</feature>
<dbReference type="Proteomes" id="UP000297540">
    <property type="component" value="Unassembled WGS sequence"/>
</dbReference>
<evidence type="ECO:0000256" key="1">
    <source>
        <dbReference type="ARBA" id="ARBA00004571"/>
    </source>
</evidence>
<sequence length="787" mass="88054">MKKLLFLLFLLAPAFVFGQTGTIRGNITSVLSNEPLTGVSVAIVGTATGTTTDSLGNYTLAGLRPGYYTLQISLVGYRPKTLFDIQVTNAKIAVADVGLEDDSQTLNEVKVAAPRFFKTLESPVSLRTIGSTEIKRNPGGNRDISKVIQSLPGVSSPVSFRNDIIIRGGAPNENRFYIDGIEIPNINHFATQGSSGGPVGLINVDFINEVDFYSGAFPANRGNSLSSVFEFKQKDGPTDRTNATLTLGSSDFAATLAGPFSKKTTFISSYRYSYLQGLFKLIGLPFLPSYQDFQFKVKTKFNTKNELTILGLGALDRFKLNLDAKNTELNQYTLANIPVNSQNNYTIGATYKNFRANGYSLFVLSRDYLDNRAKKFQDNNEAGTKTLDYNSKEIENKFRFENVSRANDYRISFGAGAETAQYTTNTFNLLPFNSNIYTSEINFFKYSLFGQLSKAYFKDKLNLSFGARADANTYSSKMNNLAKTLSPRFSASYNISEKLSINFNTGIYYQLPAYTVLGYRDSTGALANRDVKYISNKQVVLGLEYNTLKNTRFTIEGFYKHYKDYPVERVLGDSIPLANLGADFGVVGNQQVVGYTKGRSYGVEFFAQQRLNKGFYGIFALTLFRSEFQDKNGRYVQSSWNNRYILSMTGGKVFSRNWEVGAKLRYTGGSPYTPYNISSSTLKSNYAIFPQGIPDWQQLNSRQLNNFYQLDVRVDKKYPFKRFTLNVYLDIQNLTYNQYQLQPYLVPDRDAAGNLQDAPGDPSRFRSKLLDNKGGNVLPTIGVIFEL</sequence>